<feature type="transmembrane region" description="Helical" evidence="8">
    <location>
        <begin position="187"/>
        <end position="213"/>
    </location>
</feature>
<dbReference type="Proteomes" id="UP001163266">
    <property type="component" value="Chromosome"/>
</dbReference>
<dbReference type="InterPro" id="IPR019127">
    <property type="entry name" value="Exosortase"/>
</dbReference>
<dbReference type="NCBIfam" id="TIGR04178">
    <property type="entry name" value="exo_archaeo"/>
    <property type="match status" value="1"/>
</dbReference>
<evidence type="ECO:0000313" key="9">
    <source>
        <dbReference type="EMBL" id="UZD55654.1"/>
    </source>
</evidence>
<gene>
    <name evidence="9" type="primary">xrtB</name>
    <name evidence="9" type="ORF">OMP39_03440</name>
</gene>
<reference evidence="9" key="1">
    <citation type="submission" date="2022-10" db="EMBL/GenBank/DDBJ databases">
        <title>Complete genome sequence of Schlegelella aquatica LMG 23380.</title>
        <authorList>
            <person name="Musilova J."/>
            <person name="Kourilova X."/>
            <person name="Bezdicek M."/>
            <person name="Hermankova K."/>
            <person name="Obruca S."/>
            <person name="Sedlar K."/>
        </authorList>
    </citation>
    <scope>NUCLEOTIDE SEQUENCE</scope>
    <source>
        <strain evidence="9">LMG 23380</strain>
    </source>
</reference>
<evidence type="ECO:0000256" key="5">
    <source>
        <dbReference type="ARBA" id="ARBA00022801"/>
    </source>
</evidence>
<dbReference type="NCBIfam" id="TIGR02602">
    <property type="entry name" value="8TM_EpsH"/>
    <property type="match status" value="1"/>
</dbReference>
<keyword evidence="4 8" id="KW-0812">Transmembrane</keyword>
<organism evidence="9 10">
    <name type="scientific">Caldimonas aquatica</name>
    <dbReference type="NCBI Taxonomy" id="376175"/>
    <lineage>
        <taxon>Bacteria</taxon>
        <taxon>Pseudomonadati</taxon>
        <taxon>Pseudomonadota</taxon>
        <taxon>Betaproteobacteria</taxon>
        <taxon>Burkholderiales</taxon>
        <taxon>Sphaerotilaceae</taxon>
        <taxon>Caldimonas</taxon>
    </lineage>
</organism>
<evidence type="ECO:0000256" key="1">
    <source>
        <dbReference type="ARBA" id="ARBA00004651"/>
    </source>
</evidence>
<feature type="transmembrane region" description="Helical" evidence="8">
    <location>
        <begin position="79"/>
        <end position="97"/>
    </location>
</feature>
<dbReference type="RefSeq" id="WP_264893408.1">
    <property type="nucleotide sequence ID" value="NZ_CP110257.1"/>
</dbReference>
<comment type="subcellular location">
    <subcellularLocation>
        <location evidence="1">Cell membrane</location>
        <topology evidence="1">Multi-pass membrane protein</topology>
    </subcellularLocation>
</comment>
<dbReference type="InterPro" id="IPR013426">
    <property type="entry name" value="EpsH-like"/>
</dbReference>
<evidence type="ECO:0000256" key="4">
    <source>
        <dbReference type="ARBA" id="ARBA00022692"/>
    </source>
</evidence>
<accession>A0ABY6MUH7</accession>
<name>A0ABY6MUH7_9BURK</name>
<proteinExistence type="predicted"/>
<evidence type="ECO:0000256" key="7">
    <source>
        <dbReference type="ARBA" id="ARBA00023136"/>
    </source>
</evidence>
<evidence type="ECO:0000256" key="3">
    <source>
        <dbReference type="ARBA" id="ARBA00022670"/>
    </source>
</evidence>
<dbReference type="EMBL" id="CP110257">
    <property type="protein sequence ID" value="UZD55654.1"/>
    <property type="molecule type" value="Genomic_DNA"/>
</dbReference>
<keyword evidence="6 8" id="KW-1133">Transmembrane helix</keyword>
<feature type="transmembrane region" description="Helical" evidence="8">
    <location>
        <begin position="103"/>
        <end position="123"/>
    </location>
</feature>
<evidence type="ECO:0000256" key="8">
    <source>
        <dbReference type="SAM" id="Phobius"/>
    </source>
</evidence>
<keyword evidence="5" id="KW-0378">Hydrolase</keyword>
<dbReference type="InterPro" id="IPR017544">
    <property type="entry name" value="Exosortase-2"/>
</dbReference>
<dbReference type="NCBIfam" id="TIGR03113">
    <property type="entry name" value="exosort_XrtB"/>
    <property type="match status" value="1"/>
</dbReference>
<sequence length="298" mass="32136">MSTVMPTSMAARPTSPTQWSIALLGLGALALLLPTCLDLARTTWQSEEQGHGPLILAVSLWVVWQRRQELMQAAVEARPSPIGGWALLLAALALYVVGRSQAILFFEVGALIPALAGAAAAAFGWRFVRVLAFPLLFLVFMVPLPQMVIDSVTASLKQAVSAIAEDVLYFIGYPIARSGVVLMVGQYQLLVADACSGLNSMFSLTSLGVLYLYLTKHKSRLRNALIVASILPIAFLANIVRVMILVLVTYHFGDEAGQGFIHGAAGMVLFVIAIVLLFSFDAFLGLFFRNRKKKGVAA</sequence>
<keyword evidence="7 8" id="KW-0472">Membrane</keyword>
<keyword evidence="10" id="KW-1185">Reference proteome</keyword>
<dbReference type="Pfam" id="PF09721">
    <property type="entry name" value="Exosortase_EpsH"/>
    <property type="match status" value="1"/>
</dbReference>
<dbReference type="InterPro" id="IPR026392">
    <property type="entry name" value="Exo/Archaeosortase_dom"/>
</dbReference>
<feature type="transmembrane region" description="Helical" evidence="8">
    <location>
        <begin position="264"/>
        <end position="288"/>
    </location>
</feature>
<feature type="transmembrane region" description="Helical" evidence="8">
    <location>
        <begin position="130"/>
        <end position="149"/>
    </location>
</feature>
<feature type="transmembrane region" description="Helical" evidence="8">
    <location>
        <begin position="225"/>
        <end position="252"/>
    </location>
</feature>
<evidence type="ECO:0000313" key="10">
    <source>
        <dbReference type="Proteomes" id="UP001163266"/>
    </source>
</evidence>
<evidence type="ECO:0000256" key="2">
    <source>
        <dbReference type="ARBA" id="ARBA00022475"/>
    </source>
</evidence>
<protein>
    <submittedName>
        <fullName evidence="9">Exosortase B</fullName>
    </submittedName>
</protein>
<evidence type="ECO:0000256" key="6">
    <source>
        <dbReference type="ARBA" id="ARBA00022989"/>
    </source>
</evidence>
<keyword evidence="2" id="KW-1003">Cell membrane</keyword>
<keyword evidence="3" id="KW-0645">Protease</keyword>